<gene>
    <name evidence="1" type="ORF">SDC9_85282</name>
</gene>
<sequence>MRPYLFAVFDVPVHTQYFERKELLRYRRYLLDTGLFLRFPDGCRQKIGFAIHVTTHPSPRLVDVMVNHQHLGTIAIDDPTRSGEVG</sequence>
<dbReference type="EMBL" id="VSSQ01008357">
    <property type="protein sequence ID" value="MPM38652.1"/>
    <property type="molecule type" value="Genomic_DNA"/>
</dbReference>
<reference evidence="1" key="1">
    <citation type="submission" date="2019-08" db="EMBL/GenBank/DDBJ databases">
        <authorList>
            <person name="Kucharzyk K."/>
            <person name="Murdoch R.W."/>
            <person name="Higgins S."/>
            <person name="Loffler F."/>
        </authorList>
    </citation>
    <scope>NUCLEOTIDE SEQUENCE</scope>
</reference>
<proteinExistence type="predicted"/>
<evidence type="ECO:0000313" key="1">
    <source>
        <dbReference type="EMBL" id="MPM38652.1"/>
    </source>
</evidence>
<organism evidence="1">
    <name type="scientific">bioreactor metagenome</name>
    <dbReference type="NCBI Taxonomy" id="1076179"/>
    <lineage>
        <taxon>unclassified sequences</taxon>
        <taxon>metagenomes</taxon>
        <taxon>ecological metagenomes</taxon>
    </lineage>
</organism>
<protein>
    <submittedName>
        <fullName evidence="1">Uncharacterized protein</fullName>
    </submittedName>
</protein>
<accession>A0A644ZCM9</accession>
<comment type="caution">
    <text evidence="1">The sequence shown here is derived from an EMBL/GenBank/DDBJ whole genome shotgun (WGS) entry which is preliminary data.</text>
</comment>
<name>A0A644ZCM9_9ZZZZ</name>
<dbReference type="AlphaFoldDB" id="A0A644ZCM9"/>